<proteinExistence type="predicted"/>
<protein>
    <submittedName>
        <fullName evidence="1">DUF5677 domain-containing protein</fullName>
    </submittedName>
</protein>
<sequence length="205" mass="23574">MKIVFDTKEYLEKAWDIVEQINIDGSIATQLKGAMLYSTLNICDAMQLLIQKSNFVSANILFRSMLEYLFRAYWLNRIASDEEVLETIKEDNWPKTKSLHQLISGKNQLIDLLAREKIKIQDILNSYTHGGAQNPLAQLGSGRHIEPNIPESEITYLLTMVQLNIYIILFEMAHLSGSNELEIEIEIEIMKIVDEVMDVNIIERS</sequence>
<dbReference type="Proteomes" id="UP001139646">
    <property type="component" value="Unassembled WGS sequence"/>
</dbReference>
<name>A0ABS9X671_9GAMM</name>
<evidence type="ECO:0000313" key="1">
    <source>
        <dbReference type="EMBL" id="MCI2285740.1"/>
    </source>
</evidence>
<gene>
    <name evidence="1" type="ORF">L3081_23130</name>
</gene>
<reference evidence="1" key="1">
    <citation type="submission" date="2022-01" db="EMBL/GenBank/DDBJ databases">
        <title>Colwellia maritima, isolated from seawater.</title>
        <authorList>
            <person name="Kristyanto S."/>
            <person name="Jung J."/>
            <person name="Jeon C.O."/>
        </authorList>
    </citation>
    <scope>NUCLEOTIDE SEQUENCE</scope>
    <source>
        <strain evidence="1">MSW7</strain>
    </source>
</reference>
<keyword evidence="2" id="KW-1185">Reference proteome</keyword>
<accession>A0ABS9X671</accession>
<organism evidence="1 2">
    <name type="scientific">Colwellia maritima</name>
    <dbReference type="NCBI Taxonomy" id="2912588"/>
    <lineage>
        <taxon>Bacteria</taxon>
        <taxon>Pseudomonadati</taxon>
        <taxon>Pseudomonadota</taxon>
        <taxon>Gammaproteobacteria</taxon>
        <taxon>Alteromonadales</taxon>
        <taxon>Colwelliaceae</taxon>
        <taxon>Colwellia</taxon>
    </lineage>
</organism>
<dbReference type="RefSeq" id="WP_242288620.1">
    <property type="nucleotide sequence ID" value="NZ_JAKKSL010000006.1"/>
</dbReference>
<comment type="caution">
    <text evidence="1">The sequence shown here is derived from an EMBL/GenBank/DDBJ whole genome shotgun (WGS) entry which is preliminary data.</text>
</comment>
<dbReference type="EMBL" id="JAKKSL010000006">
    <property type="protein sequence ID" value="MCI2285740.1"/>
    <property type="molecule type" value="Genomic_DNA"/>
</dbReference>
<evidence type="ECO:0000313" key="2">
    <source>
        <dbReference type="Proteomes" id="UP001139646"/>
    </source>
</evidence>
<dbReference type="Pfam" id="PF22491">
    <property type="entry name" value="DUF6988"/>
    <property type="match status" value="1"/>
</dbReference>
<dbReference type="InterPro" id="IPR054257">
    <property type="entry name" value="DUF6988"/>
</dbReference>